<evidence type="ECO:0000256" key="2">
    <source>
        <dbReference type="PROSITE-ProRule" id="PRU01161"/>
    </source>
</evidence>
<proteinExistence type="predicted"/>
<feature type="active site" description="Nucleophile" evidence="2">
    <location>
        <position position="52"/>
    </location>
</feature>
<keyword evidence="3" id="KW-0472">Membrane</keyword>
<accession>A0ABR6BF45</accession>
<dbReference type="EMBL" id="JACJID010000002">
    <property type="protein sequence ID" value="MBA8925341.1"/>
    <property type="molecule type" value="Genomic_DNA"/>
</dbReference>
<keyword evidence="3" id="KW-0812">Transmembrane</keyword>
<evidence type="ECO:0000256" key="1">
    <source>
        <dbReference type="ARBA" id="ARBA00023098"/>
    </source>
</evidence>
<dbReference type="InterPro" id="IPR002641">
    <property type="entry name" value="PNPLA_dom"/>
</dbReference>
<feature type="transmembrane region" description="Helical" evidence="3">
    <location>
        <begin position="161"/>
        <end position="185"/>
    </location>
</feature>
<feature type="domain" description="PNPLA" evidence="4">
    <location>
        <begin position="20"/>
        <end position="362"/>
    </location>
</feature>
<sequence>MASTQSDQAPIPAAPTECDLVMQGGITSGVAYPAAVIELHKHFRFRSIGGASAGAMAAAVTAAAEYARDSGGFQRLEELRAELRTPGLIAGLFRPTRDAAPLFRILLGAQAKHTDGAKAMTYLWGLVRWLFLPALLSGAAAFGLGVVLVHSAGGTLGGLGVLGWVVFSFGVLVTAALGLVVALGWSVRGLVKRMPANNFGMVPGAKQRPADADALTDWLHKKIQHIAGRAEDDPLTFEDLLSRGVDLQLMTTDVTGGRPVRMPNGSHSGVEYLFSVEELRPLVPKPVLDFLARTCPVRYPEAGQLRALPGGGMPVLLAARISLAFPVMLSAVPLWTVKEQGVARHWFADGGISSNFPIQFFDAWLPTRPTFGLYFGAPIPPTGRPEPQRPQRLPDPTKVVGYLHSILLAGMNWHDTLQAQLPGFRDRVVPIPLSDGEGGFNLTMPPDMIADVDAKGAAAGRHLAAFDFHRHWLDRYALTMRMVQRNLSRPHDGRVSFREAYTEQYGRWFAEGAPGTELPEGVTAVWCGEAAEATSGLLASSCAWLPSGESFVDGQDPLPPMTMRITPDV</sequence>
<evidence type="ECO:0000256" key="3">
    <source>
        <dbReference type="SAM" id="Phobius"/>
    </source>
</evidence>
<feature type="active site" description="Proton acceptor" evidence="2">
    <location>
        <position position="349"/>
    </location>
</feature>
<name>A0ABR6BF45_9PSEU</name>
<dbReference type="SUPFAM" id="SSF52151">
    <property type="entry name" value="FabD/lysophospholipase-like"/>
    <property type="match status" value="1"/>
</dbReference>
<feature type="transmembrane region" description="Helical" evidence="3">
    <location>
        <begin position="315"/>
        <end position="335"/>
    </location>
</feature>
<keyword evidence="2" id="KW-0442">Lipid degradation</keyword>
<keyword evidence="3" id="KW-1133">Transmembrane helix</keyword>
<dbReference type="InterPro" id="IPR016035">
    <property type="entry name" value="Acyl_Trfase/lysoPLipase"/>
</dbReference>
<dbReference type="PROSITE" id="PS51635">
    <property type="entry name" value="PNPLA"/>
    <property type="match status" value="1"/>
</dbReference>
<dbReference type="Gene3D" id="3.40.1090.10">
    <property type="entry name" value="Cytosolic phospholipase A2 catalytic domain"/>
    <property type="match status" value="2"/>
</dbReference>
<feature type="short sequence motif" description="DGA/G" evidence="2">
    <location>
        <begin position="349"/>
        <end position="351"/>
    </location>
</feature>
<comment type="caution">
    <text evidence="2">Lacks conserved residue(s) required for the propagation of feature annotation.</text>
</comment>
<comment type="caution">
    <text evidence="5">The sequence shown here is derived from an EMBL/GenBank/DDBJ whole genome shotgun (WGS) entry which is preliminary data.</text>
</comment>
<dbReference type="Proteomes" id="UP000517916">
    <property type="component" value="Unassembled WGS sequence"/>
</dbReference>
<organism evidence="5 6">
    <name type="scientific">Kutzneria viridogrisea</name>
    <dbReference type="NCBI Taxonomy" id="47990"/>
    <lineage>
        <taxon>Bacteria</taxon>
        <taxon>Bacillati</taxon>
        <taxon>Actinomycetota</taxon>
        <taxon>Actinomycetes</taxon>
        <taxon>Pseudonocardiales</taxon>
        <taxon>Pseudonocardiaceae</taxon>
        <taxon>Kutzneria</taxon>
    </lineage>
</organism>
<keyword evidence="6" id="KW-1185">Reference proteome</keyword>
<feature type="short sequence motif" description="GXSXG" evidence="2">
    <location>
        <begin position="50"/>
        <end position="54"/>
    </location>
</feature>
<evidence type="ECO:0000313" key="5">
    <source>
        <dbReference type="EMBL" id="MBA8925341.1"/>
    </source>
</evidence>
<evidence type="ECO:0000259" key="4">
    <source>
        <dbReference type="PROSITE" id="PS51635"/>
    </source>
</evidence>
<keyword evidence="2" id="KW-0378">Hydrolase</keyword>
<gene>
    <name evidence="5" type="ORF">BC739_002540</name>
</gene>
<reference evidence="5 6" key="1">
    <citation type="submission" date="2020-08" db="EMBL/GenBank/DDBJ databases">
        <title>Genomic Encyclopedia of Archaeal and Bacterial Type Strains, Phase II (KMG-II): from individual species to whole genera.</title>
        <authorList>
            <person name="Goeker M."/>
        </authorList>
    </citation>
    <scope>NUCLEOTIDE SEQUENCE [LARGE SCALE GENOMIC DNA]</scope>
    <source>
        <strain evidence="5 6">DSM 43850</strain>
    </source>
</reference>
<protein>
    <submittedName>
        <fullName evidence="5">Acylesterase/phospholipase RssA</fullName>
    </submittedName>
</protein>
<evidence type="ECO:0000313" key="6">
    <source>
        <dbReference type="Proteomes" id="UP000517916"/>
    </source>
</evidence>
<keyword evidence="1 2" id="KW-0443">Lipid metabolism</keyword>
<feature type="transmembrane region" description="Helical" evidence="3">
    <location>
        <begin position="129"/>
        <end position="149"/>
    </location>
</feature>
<dbReference type="RefSeq" id="WP_182837307.1">
    <property type="nucleotide sequence ID" value="NZ_BAAABQ010000084.1"/>
</dbReference>